<dbReference type="EMBL" id="JBJQND010000003">
    <property type="protein sequence ID" value="KAL3881793.1"/>
    <property type="molecule type" value="Genomic_DNA"/>
</dbReference>
<sequence length="665" mass="76572">METACVQYVKQTIEYSSKRVMRTRFINFVTFRILNIPLIYSGSRSEGISSIKSDTDFMYEAGGIFAISNEGQIGLKNINSVIYVVMDTQEVHLGYTRIRILEGDWNDFSEFASVGDGLRSLCETFGKDDSKYLSNILIKTYWDMRMTSVFPHQGWKNEIYSHGPSTVTRYAADKDVAEIDTLLCLRGEWPEVAKEWLERKRNYNWPTKEIIEEIKAAGCNLVPIGHRLSSGKQLELEWRISFSKAECLLIWSLNGTQIACIESMKLFFQAFISPKFPDLFSSYFIKTAMFWLIEETESTFWQPQNLLSCMDKLFSKLITCVEEKCIRNFFIPGNNMMDAKAAEAEEILGILHQDLKVYGVAGQEKWRMLIKEKLIHTDKNDIYHYHIEINSLSVSRHFICNSIRGSNIKDSKVKLMQGIHALQNYEGKDILPDVCKLLKHELEAILSIATFCELQSESGMDRTHLLNNTKRVEETLNKYAELTHSAGKLLLCTFYFYLERYQDALAITDEVETRYTSQVVHYTFWNRSKTPKDEHYPCVSPRQTLNDTLKNYIALDVVVLPCLSGVFPVSIQDKPYSGDTLFIHPLFYAFLIQFHCFFRLGNAAKGEAVLNKMQKFVAENMDVLKTTRDLTILHLADSCHQLLEGDTDSGSYFKETIKSLSQKQN</sequence>
<comment type="caution">
    <text evidence="4">The sequence shown here is derived from an EMBL/GenBank/DDBJ whole genome shotgun (WGS) entry which is preliminary data.</text>
</comment>
<dbReference type="InterPro" id="IPR046906">
    <property type="entry name" value="Mab-21_HhH/H2TH-like"/>
</dbReference>
<reference evidence="4 5" key="1">
    <citation type="submission" date="2024-11" db="EMBL/GenBank/DDBJ databases">
        <title>Chromosome-level genome assembly of the freshwater bivalve Anodonta woodiana.</title>
        <authorList>
            <person name="Chen X."/>
        </authorList>
    </citation>
    <scope>NUCLEOTIDE SEQUENCE [LARGE SCALE GENOMIC DNA]</scope>
    <source>
        <strain evidence="4">MN2024</strain>
        <tissue evidence="4">Gills</tissue>
    </source>
</reference>
<gene>
    <name evidence="4" type="ORF">ACJMK2_028185</name>
</gene>
<dbReference type="PANTHER" id="PTHR10656:SF69">
    <property type="entry name" value="MAB-21-LIKE HHH_H2TH-LIKE DOMAIN-CONTAINING PROTEIN"/>
    <property type="match status" value="1"/>
</dbReference>
<comment type="similarity">
    <text evidence="1">Belongs to the mab-21 family.</text>
</comment>
<evidence type="ECO:0008006" key="6">
    <source>
        <dbReference type="Google" id="ProtNLM"/>
    </source>
</evidence>
<evidence type="ECO:0000313" key="5">
    <source>
        <dbReference type="Proteomes" id="UP001634394"/>
    </source>
</evidence>
<proteinExistence type="inferred from homology"/>
<dbReference type="SMART" id="SM01265">
    <property type="entry name" value="Mab-21"/>
    <property type="match status" value="1"/>
</dbReference>
<dbReference type="AlphaFoldDB" id="A0ABD3X8J4"/>
<feature type="domain" description="Mab-21-like HhH/H2TH-like" evidence="3">
    <location>
        <begin position="259"/>
        <end position="342"/>
    </location>
</feature>
<evidence type="ECO:0000313" key="4">
    <source>
        <dbReference type="EMBL" id="KAL3881793.1"/>
    </source>
</evidence>
<dbReference type="Pfam" id="PF20266">
    <property type="entry name" value="Mab-21_C"/>
    <property type="match status" value="1"/>
</dbReference>
<keyword evidence="5" id="KW-1185">Reference proteome</keyword>
<dbReference type="Pfam" id="PF03281">
    <property type="entry name" value="Mab-21"/>
    <property type="match status" value="1"/>
</dbReference>
<feature type="domain" description="Mab-21-like nucleotidyltransferase" evidence="2">
    <location>
        <begin position="181"/>
        <end position="250"/>
    </location>
</feature>
<dbReference type="Gene3D" id="1.10.1410.40">
    <property type="match status" value="1"/>
</dbReference>
<protein>
    <recommendedName>
        <fullName evidence="6">Mab-21-like HhH/H2TH-like domain-containing protein</fullName>
    </recommendedName>
</protein>
<dbReference type="InterPro" id="IPR024810">
    <property type="entry name" value="MAB21L/cGLR"/>
</dbReference>
<dbReference type="InterPro" id="IPR046903">
    <property type="entry name" value="Mab-21-like_nuc_Trfase"/>
</dbReference>
<organism evidence="4 5">
    <name type="scientific">Sinanodonta woodiana</name>
    <name type="common">Chinese pond mussel</name>
    <name type="synonym">Anodonta woodiana</name>
    <dbReference type="NCBI Taxonomy" id="1069815"/>
    <lineage>
        <taxon>Eukaryota</taxon>
        <taxon>Metazoa</taxon>
        <taxon>Spiralia</taxon>
        <taxon>Lophotrochozoa</taxon>
        <taxon>Mollusca</taxon>
        <taxon>Bivalvia</taxon>
        <taxon>Autobranchia</taxon>
        <taxon>Heteroconchia</taxon>
        <taxon>Palaeoheterodonta</taxon>
        <taxon>Unionida</taxon>
        <taxon>Unionoidea</taxon>
        <taxon>Unionidae</taxon>
        <taxon>Unioninae</taxon>
        <taxon>Sinanodonta</taxon>
    </lineage>
</organism>
<name>A0ABD3X8J4_SINWO</name>
<evidence type="ECO:0000259" key="2">
    <source>
        <dbReference type="Pfam" id="PF03281"/>
    </source>
</evidence>
<accession>A0ABD3X8J4</accession>
<evidence type="ECO:0000259" key="3">
    <source>
        <dbReference type="Pfam" id="PF20266"/>
    </source>
</evidence>
<dbReference type="Proteomes" id="UP001634394">
    <property type="component" value="Unassembled WGS sequence"/>
</dbReference>
<evidence type="ECO:0000256" key="1">
    <source>
        <dbReference type="ARBA" id="ARBA00008307"/>
    </source>
</evidence>
<dbReference type="PANTHER" id="PTHR10656">
    <property type="entry name" value="CELL FATE DETERMINING PROTEIN MAB21-RELATED"/>
    <property type="match status" value="1"/>
</dbReference>